<dbReference type="NCBIfam" id="TIGR02937">
    <property type="entry name" value="sigma70-ECF"/>
    <property type="match status" value="1"/>
</dbReference>
<dbReference type="Pfam" id="PF04542">
    <property type="entry name" value="Sigma70_r2"/>
    <property type="match status" value="1"/>
</dbReference>
<dbReference type="PANTHER" id="PTHR43133:SF46">
    <property type="entry name" value="RNA POLYMERASE SIGMA-70 FACTOR ECF SUBFAMILY"/>
    <property type="match status" value="1"/>
</dbReference>
<dbReference type="InterPro" id="IPR013325">
    <property type="entry name" value="RNA_pol_sigma_r2"/>
</dbReference>
<dbReference type="InterPro" id="IPR007627">
    <property type="entry name" value="RNA_pol_sigma70_r2"/>
</dbReference>
<dbReference type="Gene3D" id="1.10.1740.10">
    <property type="match status" value="1"/>
</dbReference>
<dbReference type="SUPFAM" id="SSF88659">
    <property type="entry name" value="Sigma3 and sigma4 domains of RNA polymerase sigma factors"/>
    <property type="match status" value="1"/>
</dbReference>
<feature type="domain" description="RNA polymerase sigma-70 region 2" evidence="5">
    <location>
        <begin position="27"/>
        <end position="91"/>
    </location>
</feature>
<evidence type="ECO:0000256" key="4">
    <source>
        <dbReference type="ARBA" id="ARBA00023163"/>
    </source>
</evidence>
<accession>A0A1H8TXE1</accession>
<sequence>MTGYHNLTDNDLIVLLKEDDHLAYAQIYDRYKYILHAHAVNKLRDKEEAMDIIQEVFTYLWAKRQHIEFTGNLSGYLYGAVRNAVLNKITRGLVQEKYLNSMKSFSMHESVVTDHRVRENQLKAHIEREIAMLPPKMKEVFELSRKEYLSHKEIAWKLHISEQTVSKQITNALRILKVKLGILTCLLMLLYR</sequence>
<dbReference type="Proteomes" id="UP000198942">
    <property type="component" value="Unassembled WGS sequence"/>
</dbReference>
<dbReference type="RefSeq" id="WP_091220619.1">
    <property type="nucleotide sequence ID" value="NZ_FOCL01000017.1"/>
</dbReference>
<evidence type="ECO:0000313" key="8">
    <source>
        <dbReference type="Proteomes" id="UP000198942"/>
    </source>
</evidence>
<keyword evidence="4" id="KW-0804">Transcription</keyword>
<keyword evidence="3" id="KW-0731">Sigma factor</keyword>
<evidence type="ECO:0000256" key="1">
    <source>
        <dbReference type="ARBA" id="ARBA00010641"/>
    </source>
</evidence>
<evidence type="ECO:0000259" key="5">
    <source>
        <dbReference type="Pfam" id="PF04542"/>
    </source>
</evidence>
<dbReference type="AlphaFoldDB" id="A0A1H8TXE1"/>
<dbReference type="GO" id="GO:0003677">
    <property type="term" value="F:DNA binding"/>
    <property type="evidence" value="ECO:0007669"/>
    <property type="project" value="InterPro"/>
</dbReference>
<evidence type="ECO:0000256" key="2">
    <source>
        <dbReference type="ARBA" id="ARBA00023015"/>
    </source>
</evidence>
<comment type="similarity">
    <text evidence="1">Belongs to the sigma-70 factor family. ECF subfamily.</text>
</comment>
<dbReference type="NCBIfam" id="TIGR02985">
    <property type="entry name" value="Sig70_bacteroi1"/>
    <property type="match status" value="1"/>
</dbReference>
<evidence type="ECO:0000256" key="3">
    <source>
        <dbReference type="ARBA" id="ARBA00023082"/>
    </source>
</evidence>
<dbReference type="InterPro" id="IPR014327">
    <property type="entry name" value="RNA_pol_sigma70_bacteroid"/>
</dbReference>
<dbReference type="EMBL" id="FOCL01000017">
    <property type="protein sequence ID" value="SEO95486.1"/>
    <property type="molecule type" value="Genomic_DNA"/>
</dbReference>
<dbReference type="OrthoDB" id="659569at2"/>
<protein>
    <submittedName>
        <fullName evidence="7">RNA polymerase sigma-70 factor, ECF subfamily</fullName>
    </submittedName>
</protein>
<evidence type="ECO:0000259" key="6">
    <source>
        <dbReference type="Pfam" id="PF08281"/>
    </source>
</evidence>
<dbReference type="GO" id="GO:0006352">
    <property type="term" value="P:DNA-templated transcription initiation"/>
    <property type="evidence" value="ECO:0007669"/>
    <property type="project" value="InterPro"/>
</dbReference>
<keyword evidence="8" id="KW-1185">Reference proteome</keyword>
<name>A0A1H8TXE1_9SPHI</name>
<gene>
    <name evidence="7" type="ORF">SAMN05192574_11738</name>
</gene>
<evidence type="ECO:0000313" key="7">
    <source>
        <dbReference type="EMBL" id="SEO95486.1"/>
    </source>
</evidence>
<keyword evidence="2" id="KW-0805">Transcription regulation</keyword>
<dbReference type="Pfam" id="PF08281">
    <property type="entry name" value="Sigma70_r4_2"/>
    <property type="match status" value="1"/>
</dbReference>
<dbReference type="STRING" id="551995.SAMN05192574_11738"/>
<feature type="domain" description="RNA polymerase sigma factor 70 region 4 type 2" evidence="6">
    <location>
        <begin position="126"/>
        <end position="174"/>
    </location>
</feature>
<dbReference type="InterPro" id="IPR014284">
    <property type="entry name" value="RNA_pol_sigma-70_dom"/>
</dbReference>
<dbReference type="InterPro" id="IPR036388">
    <property type="entry name" value="WH-like_DNA-bd_sf"/>
</dbReference>
<proteinExistence type="inferred from homology"/>
<dbReference type="InterPro" id="IPR013324">
    <property type="entry name" value="RNA_pol_sigma_r3/r4-like"/>
</dbReference>
<dbReference type="InterPro" id="IPR013249">
    <property type="entry name" value="RNA_pol_sigma70_r4_t2"/>
</dbReference>
<organism evidence="7 8">
    <name type="scientific">Mucilaginibacter gossypiicola</name>
    <dbReference type="NCBI Taxonomy" id="551995"/>
    <lineage>
        <taxon>Bacteria</taxon>
        <taxon>Pseudomonadati</taxon>
        <taxon>Bacteroidota</taxon>
        <taxon>Sphingobacteriia</taxon>
        <taxon>Sphingobacteriales</taxon>
        <taxon>Sphingobacteriaceae</taxon>
        <taxon>Mucilaginibacter</taxon>
    </lineage>
</organism>
<dbReference type="PANTHER" id="PTHR43133">
    <property type="entry name" value="RNA POLYMERASE ECF-TYPE SIGMA FACTO"/>
    <property type="match status" value="1"/>
</dbReference>
<dbReference type="SUPFAM" id="SSF88946">
    <property type="entry name" value="Sigma2 domain of RNA polymerase sigma factors"/>
    <property type="match status" value="1"/>
</dbReference>
<reference evidence="8" key="1">
    <citation type="submission" date="2016-10" db="EMBL/GenBank/DDBJ databases">
        <authorList>
            <person name="Varghese N."/>
            <person name="Submissions S."/>
        </authorList>
    </citation>
    <scope>NUCLEOTIDE SEQUENCE [LARGE SCALE GENOMIC DNA]</scope>
    <source>
        <strain evidence="8">Gh-48</strain>
    </source>
</reference>
<dbReference type="GO" id="GO:0016987">
    <property type="term" value="F:sigma factor activity"/>
    <property type="evidence" value="ECO:0007669"/>
    <property type="project" value="UniProtKB-KW"/>
</dbReference>
<dbReference type="Gene3D" id="1.10.10.10">
    <property type="entry name" value="Winged helix-like DNA-binding domain superfamily/Winged helix DNA-binding domain"/>
    <property type="match status" value="1"/>
</dbReference>
<dbReference type="InterPro" id="IPR039425">
    <property type="entry name" value="RNA_pol_sigma-70-like"/>
</dbReference>